<protein>
    <recommendedName>
        <fullName evidence="4">DUF4426 domain-containing protein</fullName>
    </recommendedName>
</protein>
<dbReference type="Proteomes" id="UP000055702">
    <property type="component" value="Unassembled WGS sequence"/>
</dbReference>
<comment type="caution">
    <text evidence="2">The sequence shown here is derived from an EMBL/GenBank/DDBJ whole genome shotgun (WGS) entry which is preliminary data.</text>
</comment>
<evidence type="ECO:0000256" key="1">
    <source>
        <dbReference type="SAM" id="SignalP"/>
    </source>
</evidence>
<feature type="chain" id="PRO_5007161914" description="DUF4426 domain-containing protein" evidence="1">
    <location>
        <begin position="26"/>
        <end position="175"/>
    </location>
</feature>
<evidence type="ECO:0000313" key="3">
    <source>
        <dbReference type="Proteomes" id="UP000055702"/>
    </source>
</evidence>
<sequence length="175" mass="19451">MRVLKKQIIMIIFMMSLLLATEAQSHMMVAQHGTINMVNNGAFMVLSLPISAFNDIDDDINGHLSTVEFNAHRVEIIAQILAKVKLKDNNGLRPLEGLMFSLGDDHHDTDTATQLIVMGRFAIDDNATNLIFSLDLFGLAEAEKVMSMSVKHKAANQTMAFELTPEHPIQNLFAE</sequence>
<dbReference type="EMBL" id="LRDC01000013">
    <property type="protein sequence ID" value="KVX02469.1"/>
    <property type="molecule type" value="Genomic_DNA"/>
</dbReference>
<evidence type="ECO:0008006" key="4">
    <source>
        <dbReference type="Google" id="ProtNLM"/>
    </source>
</evidence>
<name>A0A119D067_SHEFR</name>
<proteinExistence type="predicted"/>
<keyword evidence="1" id="KW-0732">Signal</keyword>
<accession>A0A119D067</accession>
<dbReference type="RefSeq" id="WP_059745365.1">
    <property type="nucleotide sequence ID" value="NZ_LRDC01000013.1"/>
</dbReference>
<evidence type="ECO:0000313" key="2">
    <source>
        <dbReference type="EMBL" id="KVX02469.1"/>
    </source>
</evidence>
<dbReference type="AlphaFoldDB" id="A0A119D067"/>
<reference evidence="2 3" key="1">
    <citation type="submission" date="2016-01" db="EMBL/GenBank/DDBJ databases">
        <title>Draft genome of the antarctic isolate Shewanella frigidimarina Ag06-30.</title>
        <authorList>
            <person name="Parmeciano Di Noto G."/>
            <person name="Vazquez S."/>
            <person name="Mac Cormack W."/>
            <person name="Iriarte A."/>
            <person name="Quiroga C."/>
        </authorList>
    </citation>
    <scope>NUCLEOTIDE SEQUENCE [LARGE SCALE GENOMIC DNA]</scope>
    <source>
        <strain evidence="2 3">Ag06-30</strain>
    </source>
</reference>
<organism evidence="2">
    <name type="scientific">Shewanella frigidimarina</name>
    <dbReference type="NCBI Taxonomy" id="56812"/>
    <lineage>
        <taxon>Bacteria</taxon>
        <taxon>Pseudomonadati</taxon>
        <taxon>Pseudomonadota</taxon>
        <taxon>Gammaproteobacteria</taxon>
        <taxon>Alteromonadales</taxon>
        <taxon>Shewanellaceae</taxon>
        <taxon>Shewanella</taxon>
    </lineage>
</organism>
<feature type="signal peptide" evidence="1">
    <location>
        <begin position="1"/>
        <end position="25"/>
    </location>
</feature>
<gene>
    <name evidence="2" type="ORF">AWJ07_14170</name>
</gene>